<reference evidence="1" key="1">
    <citation type="submission" date="2018-05" db="EMBL/GenBank/DDBJ databases">
        <authorList>
            <person name="Lanie J.A."/>
            <person name="Ng W.-L."/>
            <person name="Kazmierczak K.M."/>
            <person name="Andrzejewski T.M."/>
            <person name="Davidsen T.M."/>
            <person name="Wayne K.J."/>
            <person name="Tettelin H."/>
            <person name="Glass J.I."/>
            <person name="Rusch D."/>
            <person name="Podicherti R."/>
            <person name="Tsui H.-C.T."/>
            <person name="Winkler M.E."/>
        </authorList>
    </citation>
    <scope>NUCLEOTIDE SEQUENCE</scope>
</reference>
<protein>
    <submittedName>
        <fullName evidence="1">Uncharacterized protein</fullName>
    </submittedName>
</protein>
<evidence type="ECO:0000313" key="1">
    <source>
        <dbReference type="EMBL" id="SVB13046.1"/>
    </source>
</evidence>
<organism evidence="1">
    <name type="scientific">marine metagenome</name>
    <dbReference type="NCBI Taxonomy" id="408172"/>
    <lineage>
        <taxon>unclassified sequences</taxon>
        <taxon>metagenomes</taxon>
        <taxon>ecological metagenomes</taxon>
    </lineage>
</organism>
<sequence length="60" mass="6906">MKKNWSTLTRLMAGSAIDILDEWLLIRLTKQQMFCCNMSAKWGGELTSQQRSLNNTLESL</sequence>
<dbReference type="AlphaFoldDB" id="A0A382BGU4"/>
<proteinExistence type="predicted"/>
<dbReference type="EMBL" id="UINC01029764">
    <property type="protein sequence ID" value="SVB13046.1"/>
    <property type="molecule type" value="Genomic_DNA"/>
</dbReference>
<name>A0A382BGU4_9ZZZZ</name>
<gene>
    <name evidence="1" type="ORF">METZ01_LOCUS165900</name>
</gene>
<accession>A0A382BGU4</accession>